<dbReference type="InterPro" id="IPR017441">
    <property type="entry name" value="Protein_kinase_ATP_BS"/>
</dbReference>
<dbReference type="PROSITE" id="PS50011">
    <property type="entry name" value="PROTEIN_KINASE_DOM"/>
    <property type="match status" value="1"/>
</dbReference>
<geneLocation type="plasmid" evidence="8 9">
    <name>1</name>
</geneLocation>
<evidence type="ECO:0000256" key="6">
    <source>
        <dbReference type="SAM" id="Phobius"/>
    </source>
</evidence>
<keyword evidence="1" id="KW-0808">Transferase</keyword>
<feature type="domain" description="Protein kinase" evidence="7">
    <location>
        <begin position="34"/>
        <end position="286"/>
    </location>
</feature>
<dbReference type="InterPro" id="IPR000719">
    <property type="entry name" value="Prot_kinase_dom"/>
</dbReference>
<dbReference type="CDD" id="cd14014">
    <property type="entry name" value="STKc_PknB_like"/>
    <property type="match status" value="1"/>
</dbReference>
<dbReference type="InterPro" id="IPR008271">
    <property type="entry name" value="Ser/Thr_kinase_AS"/>
</dbReference>
<dbReference type="EMBL" id="CP012701">
    <property type="protein sequence ID" value="ALH83075.1"/>
    <property type="molecule type" value="Genomic_DNA"/>
</dbReference>
<organism evidence="8 9">
    <name type="scientific">Sphingopyxis macrogoltabida</name>
    <name type="common">Sphingomonas macrogoltabidus</name>
    <dbReference type="NCBI Taxonomy" id="33050"/>
    <lineage>
        <taxon>Bacteria</taxon>
        <taxon>Pseudomonadati</taxon>
        <taxon>Pseudomonadota</taxon>
        <taxon>Alphaproteobacteria</taxon>
        <taxon>Sphingomonadales</taxon>
        <taxon>Sphingomonadaceae</taxon>
        <taxon>Sphingopyxis</taxon>
    </lineage>
</organism>
<dbReference type="PANTHER" id="PTHR43289">
    <property type="entry name" value="MITOGEN-ACTIVATED PROTEIN KINASE KINASE KINASE 20-RELATED"/>
    <property type="match status" value="1"/>
</dbReference>
<dbReference type="KEGG" id="smag:AN936_23300"/>
<feature type="transmembrane region" description="Helical" evidence="6">
    <location>
        <begin position="291"/>
        <end position="311"/>
    </location>
</feature>
<dbReference type="SMART" id="SM00220">
    <property type="entry name" value="S_TKc"/>
    <property type="match status" value="1"/>
</dbReference>
<keyword evidence="8" id="KW-0614">Plasmid</keyword>
<keyword evidence="2 5" id="KW-0547">Nucleotide-binding</keyword>
<dbReference type="GO" id="GO:0004674">
    <property type="term" value="F:protein serine/threonine kinase activity"/>
    <property type="evidence" value="ECO:0007669"/>
    <property type="project" value="TreeGrafter"/>
</dbReference>
<keyword evidence="4 5" id="KW-0067">ATP-binding</keyword>
<evidence type="ECO:0000256" key="2">
    <source>
        <dbReference type="ARBA" id="ARBA00022741"/>
    </source>
</evidence>
<evidence type="ECO:0000313" key="8">
    <source>
        <dbReference type="EMBL" id="ALH83075.1"/>
    </source>
</evidence>
<keyword evidence="3" id="KW-0418">Kinase</keyword>
<name>A0A0N7GTB8_SPHMC</name>
<gene>
    <name evidence="8" type="ORF">AN936_23300</name>
</gene>
<dbReference type="PROSITE" id="PS00107">
    <property type="entry name" value="PROTEIN_KINASE_ATP"/>
    <property type="match status" value="1"/>
</dbReference>
<evidence type="ECO:0000256" key="5">
    <source>
        <dbReference type="PROSITE-ProRule" id="PRU10141"/>
    </source>
</evidence>
<dbReference type="SUPFAM" id="SSF56112">
    <property type="entry name" value="Protein kinase-like (PK-like)"/>
    <property type="match status" value="1"/>
</dbReference>
<dbReference type="Gene3D" id="3.30.200.20">
    <property type="entry name" value="Phosphorylase Kinase, domain 1"/>
    <property type="match status" value="1"/>
</dbReference>
<protein>
    <recommendedName>
        <fullName evidence="7">Protein kinase domain-containing protein</fullName>
    </recommendedName>
</protein>
<evidence type="ECO:0000256" key="3">
    <source>
        <dbReference type="ARBA" id="ARBA00022777"/>
    </source>
</evidence>
<keyword evidence="6" id="KW-0812">Transmembrane</keyword>
<feature type="binding site" evidence="5">
    <location>
        <position position="65"/>
    </location>
    <ligand>
        <name>ATP</name>
        <dbReference type="ChEBI" id="CHEBI:30616"/>
    </ligand>
</feature>
<dbReference type="PATRIC" id="fig|33050.5.peg.4712"/>
<evidence type="ECO:0000256" key="1">
    <source>
        <dbReference type="ARBA" id="ARBA00022679"/>
    </source>
</evidence>
<keyword evidence="6" id="KW-0472">Membrane</keyword>
<accession>A0A0N7GTB8</accession>
<evidence type="ECO:0000313" key="9">
    <source>
        <dbReference type="Proteomes" id="UP000058074"/>
    </source>
</evidence>
<evidence type="ECO:0000256" key="4">
    <source>
        <dbReference type="ARBA" id="ARBA00022840"/>
    </source>
</evidence>
<dbReference type="Proteomes" id="UP000058074">
    <property type="component" value="Plasmid 1"/>
</dbReference>
<dbReference type="GO" id="GO:0005524">
    <property type="term" value="F:ATP binding"/>
    <property type="evidence" value="ECO:0007669"/>
    <property type="project" value="UniProtKB-UniRule"/>
</dbReference>
<sequence>MLDRVAATDAMMQTGGISAWIADDEPLPERVGPYRITGLLGRGGMGLVARGERDDGVFEQAVAIKLMRGSLTSVGALERFLIERRILGRLVDPGIARILDGGSLNGTPWLAMDLIEGRSITEYANAAALNLDARLALFQQACAAVVFAHRNLVIHADIKPSNIMVDADGKVKLLDFGIARLIDSSDNSEDPGSGALTRQYAAPERISGVPASVASDVYGLGMVLRELVGPVVEDDLGAIIAHATAANPLERYPDVPSLLADLDARAGHRPISARPTPWHQRTVKFFKRQRIAAAVGALLIAAAAISTVQYVRAERARDAAESRFYEVRDLARFMLFPHYDRLADAPGTTAARAELAETAGRYLDRLAQMRDAPEDLRLDTARGFRRLATVMGAAGESNLGRTEEAKALLDRADATLATISGEGAAIAEERGWVNVVRWNTLADDTESQRVSNAAEQHFGAALATDPTRMGARLGLLQVEKNRGYMTLWNADRPADAAKMLEATLGRLRARAWTGEWTRPARALEYVLLAQIGDSYYYAEDVPASLTWFRRAEALVDAELARNPTQVWWDRYGDAQYNLSGSLMEIPAERGAALAAARRGREAMDAHFVKTGQSFR</sequence>
<dbReference type="AlphaFoldDB" id="A0A0N7GTB8"/>
<keyword evidence="6" id="KW-1133">Transmembrane helix</keyword>
<reference evidence="8 9" key="1">
    <citation type="journal article" date="2015" name="Genome Announc.">
        <title>Complete Genome Sequence of Polypropylene Glycol- and Polyethylene Glycol-Degrading Sphingopyxis macrogoltabida Strain EY-1.</title>
        <authorList>
            <person name="Ohtsubo Y."/>
            <person name="Nagata Y."/>
            <person name="Numata M."/>
            <person name="Tsuchikane K."/>
            <person name="Hosoyama A."/>
            <person name="Yamazoe A."/>
            <person name="Tsuda M."/>
            <person name="Fujita N."/>
            <person name="Kawai F."/>
        </authorList>
    </citation>
    <scope>NUCLEOTIDE SEQUENCE [LARGE SCALE GENOMIC DNA]</scope>
    <source>
        <strain evidence="8 9">EY-1</strain>
        <plasmid evidence="8">1</plasmid>
    </source>
</reference>
<dbReference type="Gene3D" id="1.10.510.10">
    <property type="entry name" value="Transferase(Phosphotransferase) domain 1"/>
    <property type="match status" value="1"/>
</dbReference>
<dbReference type="InterPro" id="IPR011009">
    <property type="entry name" value="Kinase-like_dom_sf"/>
</dbReference>
<dbReference type="PANTHER" id="PTHR43289:SF34">
    <property type="entry name" value="SERINE_THREONINE-PROTEIN KINASE YBDM-RELATED"/>
    <property type="match status" value="1"/>
</dbReference>
<dbReference type="Pfam" id="PF00069">
    <property type="entry name" value="Pkinase"/>
    <property type="match status" value="1"/>
</dbReference>
<proteinExistence type="predicted"/>
<evidence type="ECO:0000259" key="7">
    <source>
        <dbReference type="PROSITE" id="PS50011"/>
    </source>
</evidence>
<dbReference type="PROSITE" id="PS00108">
    <property type="entry name" value="PROTEIN_KINASE_ST"/>
    <property type="match status" value="1"/>
</dbReference>